<sequence>MYAASEQPPRHCVLPWPLGAHASWEQKDREGQLALLRTKSKSKGGKQEHSGKLMVFEAELGGLGGESVAKPECESLNRERQRIQCGCGGEHKHPARESSRTGHGGCGRRKEGKFPVRALGGEGCQFFVSNPERAERRTSTTAEHFKRYNKRHQSRDALAITVNERLGLSQICHQQEKQTQ</sequence>
<feature type="region of interest" description="Disordered" evidence="1">
    <location>
        <begin position="86"/>
        <end position="109"/>
    </location>
</feature>
<evidence type="ECO:0000256" key="1">
    <source>
        <dbReference type="SAM" id="MobiDB-lite"/>
    </source>
</evidence>
<name>R0LR95_ANAPL</name>
<evidence type="ECO:0000313" key="2">
    <source>
        <dbReference type="EMBL" id="EOB04260.1"/>
    </source>
</evidence>
<reference evidence="3" key="1">
    <citation type="journal article" date="2013" name="Nat. Genet.">
        <title>The duck genome and transcriptome provide insight into an avian influenza virus reservoir species.</title>
        <authorList>
            <person name="Huang Y."/>
            <person name="Li Y."/>
            <person name="Burt D.W."/>
            <person name="Chen H."/>
            <person name="Zhang Y."/>
            <person name="Qian W."/>
            <person name="Kim H."/>
            <person name="Gan S."/>
            <person name="Zhao Y."/>
            <person name="Li J."/>
            <person name="Yi K."/>
            <person name="Feng H."/>
            <person name="Zhu P."/>
            <person name="Li B."/>
            <person name="Liu Q."/>
            <person name="Fairley S."/>
            <person name="Magor K.E."/>
            <person name="Du Z."/>
            <person name="Hu X."/>
            <person name="Goodman L."/>
            <person name="Tafer H."/>
            <person name="Vignal A."/>
            <person name="Lee T."/>
            <person name="Kim K.W."/>
            <person name="Sheng Z."/>
            <person name="An Y."/>
            <person name="Searle S."/>
            <person name="Herrero J."/>
            <person name="Groenen M.A."/>
            <person name="Crooijmans R.P."/>
            <person name="Faraut T."/>
            <person name="Cai Q."/>
            <person name="Webster R.G."/>
            <person name="Aldridge J.R."/>
            <person name="Warren W.C."/>
            <person name="Bartschat S."/>
            <person name="Kehr S."/>
            <person name="Marz M."/>
            <person name="Stadler P.F."/>
            <person name="Smith J."/>
            <person name="Kraus R.H."/>
            <person name="Zhao Y."/>
            <person name="Ren L."/>
            <person name="Fei J."/>
            <person name="Morisson M."/>
            <person name="Kaiser P."/>
            <person name="Griffin D.K."/>
            <person name="Rao M."/>
            <person name="Pitel F."/>
            <person name="Wang J."/>
            <person name="Li N."/>
        </authorList>
    </citation>
    <scope>NUCLEOTIDE SEQUENCE [LARGE SCALE GENOMIC DNA]</scope>
</reference>
<accession>R0LR95</accession>
<keyword evidence="3" id="KW-1185">Reference proteome</keyword>
<organism evidence="2 3">
    <name type="scientific">Anas platyrhynchos</name>
    <name type="common">Mallard</name>
    <name type="synonym">Anas boschas</name>
    <dbReference type="NCBI Taxonomy" id="8839"/>
    <lineage>
        <taxon>Eukaryota</taxon>
        <taxon>Metazoa</taxon>
        <taxon>Chordata</taxon>
        <taxon>Craniata</taxon>
        <taxon>Vertebrata</taxon>
        <taxon>Euteleostomi</taxon>
        <taxon>Archelosauria</taxon>
        <taxon>Archosauria</taxon>
        <taxon>Dinosauria</taxon>
        <taxon>Saurischia</taxon>
        <taxon>Theropoda</taxon>
        <taxon>Coelurosauria</taxon>
        <taxon>Aves</taxon>
        <taxon>Neognathae</taxon>
        <taxon>Galloanserae</taxon>
        <taxon>Anseriformes</taxon>
        <taxon>Anatidae</taxon>
        <taxon>Anatinae</taxon>
        <taxon>Anas</taxon>
    </lineage>
</organism>
<gene>
    <name evidence="2" type="ORF">Anapl_06273</name>
</gene>
<dbReference type="AlphaFoldDB" id="R0LR95"/>
<evidence type="ECO:0000313" key="3">
    <source>
        <dbReference type="Proteomes" id="UP000296049"/>
    </source>
</evidence>
<proteinExistence type="predicted"/>
<protein>
    <submittedName>
        <fullName evidence="2">Uncharacterized protein</fullName>
    </submittedName>
</protein>
<feature type="compositionally biased region" description="Basic and acidic residues" evidence="1">
    <location>
        <begin position="89"/>
        <end position="100"/>
    </location>
</feature>
<dbReference type="EMBL" id="KB742802">
    <property type="protein sequence ID" value="EOB04260.1"/>
    <property type="molecule type" value="Genomic_DNA"/>
</dbReference>
<dbReference type="Proteomes" id="UP000296049">
    <property type="component" value="Unassembled WGS sequence"/>
</dbReference>